<evidence type="ECO:0000256" key="1">
    <source>
        <dbReference type="SAM" id="MobiDB-lite"/>
    </source>
</evidence>
<feature type="region of interest" description="Disordered" evidence="1">
    <location>
        <begin position="1"/>
        <end position="43"/>
    </location>
</feature>
<gene>
    <name evidence="2" type="ORF">F7Q99_29320</name>
</gene>
<organism evidence="2 3">
    <name type="scientific">Streptomyces kaniharaensis</name>
    <dbReference type="NCBI Taxonomy" id="212423"/>
    <lineage>
        <taxon>Bacteria</taxon>
        <taxon>Bacillati</taxon>
        <taxon>Actinomycetota</taxon>
        <taxon>Actinomycetes</taxon>
        <taxon>Kitasatosporales</taxon>
        <taxon>Streptomycetaceae</taxon>
        <taxon>Streptomyces</taxon>
    </lineage>
</organism>
<accession>A0A6N7L0Y3</accession>
<dbReference type="OrthoDB" id="4209615at2"/>
<dbReference type="EMBL" id="WBOF01000002">
    <property type="protein sequence ID" value="MQS16218.1"/>
    <property type="molecule type" value="Genomic_DNA"/>
</dbReference>
<keyword evidence="3" id="KW-1185">Reference proteome</keyword>
<protein>
    <submittedName>
        <fullName evidence="2">Uncharacterized protein</fullName>
    </submittedName>
</protein>
<feature type="compositionally biased region" description="Polar residues" evidence="1">
    <location>
        <begin position="17"/>
        <end position="26"/>
    </location>
</feature>
<sequence>MADTDDSLAARDDSHNASDGTYNNNDYGLGTGSNESGNGTGVSIHWDGDSNVGAGHGTFGDSSPVPVPAVPRNGATGPGAVAVSTPSLDLFAANIERLIQPVKDVATALEDVSVAPGAFYHANMMRNKVNGPNGDTGLKKAFTDSLASLVTGLTDLRDGVKALSAKYRTVEEANGMTARDFHDALSDAVGDFNAVATVAGGAGTDKPGPGAGNSPAPS</sequence>
<evidence type="ECO:0000313" key="3">
    <source>
        <dbReference type="Proteomes" id="UP000450000"/>
    </source>
</evidence>
<evidence type="ECO:0000313" key="2">
    <source>
        <dbReference type="EMBL" id="MQS16218.1"/>
    </source>
</evidence>
<proteinExistence type="predicted"/>
<dbReference type="RefSeq" id="WP_153466950.1">
    <property type="nucleotide sequence ID" value="NZ_WBOF01000002.1"/>
</dbReference>
<dbReference type="AlphaFoldDB" id="A0A6N7L0Y3"/>
<feature type="region of interest" description="Disordered" evidence="1">
    <location>
        <begin position="199"/>
        <end position="218"/>
    </location>
</feature>
<dbReference type="Proteomes" id="UP000450000">
    <property type="component" value="Unassembled WGS sequence"/>
</dbReference>
<name>A0A6N7L0Y3_9ACTN</name>
<comment type="caution">
    <text evidence="2">The sequence shown here is derived from an EMBL/GenBank/DDBJ whole genome shotgun (WGS) entry which is preliminary data.</text>
</comment>
<reference evidence="2 3" key="1">
    <citation type="submission" date="2019-09" db="EMBL/GenBank/DDBJ databases">
        <title>Genome Sequences of Streptomyces kaniharaensis ATCC 21070.</title>
        <authorList>
            <person name="Zhu W."/>
            <person name="De Crecy-Lagard V."/>
            <person name="Richards N.G."/>
        </authorList>
    </citation>
    <scope>NUCLEOTIDE SEQUENCE [LARGE SCALE GENOMIC DNA]</scope>
    <source>
        <strain evidence="2 3">SF-557</strain>
    </source>
</reference>